<feature type="chain" id="PRO_5004876664" evidence="1">
    <location>
        <begin position="26"/>
        <end position="733"/>
    </location>
</feature>
<dbReference type="STRING" id="1420916.AU14_17315"/>
<name>W5YM01_9GAMM</name>
<organism evidence="2 3">
    <name type="scientific">Marinobacter similis</name>
    <dbReference type="NCBI Taxonomy" id="1420916"/>
    <lineage>
        <taxon>Bacteria</taxon>
        <taxon>Pseudomonadati</taxon>
        <taxon>Pseudomonadota</taxon>
        <taxon>Gammaproteobacteria</taxon>
        <taxon>Pseudomonadales</taxon>
        <taxon>Marinobacteraceae</taxon>
        <taxon>Marinobacter</taxon>
    </lineage>
</organism>
<feature type="signal peptide" evidence="1">
    <location>
        <begin position="1"/>
        <end position="25"/>
    </location>
</feature>
<accession>W5YM01</accession>
<dbReference type="OrthoDB" id="121544at2"/>
<proteinExistence type="predicted"/>
<evidence type="ECO:0000313" key="3">
    <source>
        <dbReference type="Proteomes" id="UP000061489"/>
    </source>
</evidence>
<sequence>MDKRKVRIFVLLVPFLLLLHSSVRAQSGAAASREFLLLEVQLDGITLSEAIPAYADSSHTFLPLGSLANLLTLGIDVSLDTGTAEGFIVTPEALFGLDVQRGRVSYGPISENFDPSRLVIIDEDDIYIASSLLERWLPIQLDVNYSRLLLTVIAKVRLPLQAKLERLRRQGESPENKTARFQRFPKLKPEYQLATVPFIDQTLSTQATRQADQQRIDNRYSAFLTSDLLYMESALRINIEEEDEPDLRATLSRYDPEGELLGPLEATSVVLGNYGSFSNENINRAESGNGVTVSNRLLTTSSSYDQQTLEGDLPPGWDVELYYNDVFVGLQEANEEGRYRFEDLPLNFGRNDFRLVFNGPLGQTRVETQSFDLSDSLVPPGQFKYRFSEHRDEQGNPRSTINTDFGLTRQLTASAGYVRTPLGSEEEEYGYSDIRMFGAGWSGSVGAVDQLGHGHLTQASVRTRLGGTSVRVAHALLNDFDSEIFPANNDPVTHSTTLRINGALRLPSNWLLPFTIDSANETRESGTVLNTHAARISAYVWGSVLTNSLNWQETMGPTQANGSFTASRRIGALNFRSQLDYSVQPDYALTAFGINGSLPIRRGYRFSAGINHQFESPNTRYSLGLAKTAGRFGLAFNGSYDDNDDYLVGAQLFVSIGPRPHRRSWRSGARPVADTGATLVRVFHDRNNNGLRDNQEPGLQDVAYWPMVPDTPVDQAPKASRSLIDYRHVAMRQ</sequence>
<dbReference type="EMBL" id="CP007151">
    <property type="protein sequence ID" value="AHI30247.1"/>
    <property type="molecule type" value="Genomic_DNA"/>
</dbReference>
<keyword evidence="1" id="KW-0732">Signal</keyword>
<dbReference type="Proteomes" id="UP000061489">
    <property type="component" value="Chromosome"/>
</dbReference>
<gene>
    <name evidence="2" type="ORF">AU14_17315</name>
</gene>
<protein>
    <submittedName>
        <fullName evidence="2">Uncharacterized protein</fullName>
    </submittedName>
</protein>
<dbReference type="HOGENOM" id="CLU_007277_0_0_6"/>
<dbReference type="RefSeq" id="WP_041342745.1">
    <property type="nucleotide sequence ID" value="NZ_CP007151.1"/>
</dbReference>
<keyword evidence="3" id="KW-1185">Reference proteome</keyword>
<dbReference type="AlphaFoldDB" id="W5YM01"/>
<evidence type="ECO:0000256" key="1">
    <source>
        <dbReference type="SAM" id="SignalP"/>
    </source>
</evidence>
<reference evidence="2 3" key="1">
    <citation type="journal article" date="2014" name="Genome Announc.">
        <title>Draft Genome Sequences of Marinobacter similis A3d10T and Marinobacter salarius R9SW1T.</title>
        <authorList>
            <person name="Ivanova E.P."/>
            <person name="Ng H.J."/>
            <person name="Webb H.K."/>
            <person name="Feng G."/>
            <person name="Oshima K."/>
            <person name="Hattori M."/>
            <person name="Ohkuma M."/>
            <person name="Sergeev A.F."/>
            <person name="Mikhailov V.V."/>
            <person name="Crawford R.J."/>
            <person name="Sawabe T."/>
        </authorList>
    </citation>
    <scope>NUCLEOTIDE SEQUENCE [LARGE SCALE GENOMIC DNA]</scope>
    <source>
        <strain evidence="2 3">A3d10</strain>
    </source>
</reference>
<dbReference type="KEGG" id="msx:AU14_17315"/>
<evidence type="ECO:0000313" key="2">
    <source>
        <dbReference type="EMBL" id="AHI30247.1"/>
    </source>
</evidence>